<dbReference type="Proteomes" id="UP001552594">
    <property type="component" value="Unassembled WGS sequence"/>
</dbReference>
<dbReference type="PANTHER" id="PTHR48098">
    <property type="entry name" value="ENTEROCHELIN ESTERASE-RELATED"/>
    <property type="match status" value="1"/>
</dbReference>
<gene>
    <name evidence="3" type="ORF">AB0L16_25675</name>
</gene>
<proteinExistence type="predicted"/>
<organism evidence="3 4">
    <name type="scientific">Streptomyces orinoci</name>
    <name type="common">Streptoverticillium orinoci</name>
    <dbReference type="NCBI Taxonomy" id="67339"/>
    <lineage>
        <taxon>Bacteria</taxon>
        <taxon>Bacillati</taxon>
        <taxon>Actinomycetota</taxon>
        <taxon>Actinomycetes</taxon>
        <taxon>Kitasatosporales</taxon>
        <taxon>Streptomycetaceae</taxon>
        <taxon>Streptomyces</taxon>
    </lineage>
</organism>
<dbReference type="GO" id="GO:0016787">
    <property type="term" value="F:hydrolase activity"/>
    <property type="evidence" value="ECO:0007669"/>
    <property type="project" value="UniProtKB-KW"/>
</dbReference>
<evidence type="ECO:0000256" key="2">
    <source>
        <dbReference type="SAM" id="Phobius"/>
    </source>
</evidence>
<keyword evidence="2" id="KW-0812">Transmembrane</keyword>
<name>A0ABV3K554_STRON</name>
<feature type="transmembrane region" description="Helical" evidence="2">
    <location>
        <begin position="20"/>
        <end position="41"/>
    </location>
</feature>
<dbReference type="RefSeq" id="WP_109281828.1">
    <property type="nucleotide sequence ID" value="NZ_JBFAUK010000024.1"/>
</dbReference>
<dbReference type="SUPFAM" id="SSF53474">
    <property type="entry name" value="alpha/beta-Hydrolases"/>
    <property type="match status" value="1"/>
</dbReference>
<sequence length="371" mass="40069">MTHSSNGAYRSRGHRRASRAKRWTIVAVCIAVVGGIAWPVLSYFNYFDLFSDKGQSISFGQDTPGGQAGGNSGQTSPNSPVLMPTGPKADFKIANTVSEDGTKIAVTTLEGKKSGFTGKVWVWVPKEYKDPKYANSGFPVMIALPGGAGYPINYWMGTDLKLEASISKWHDEGKSLPFILAMPVLNPHPDNGIYNDASDIPGQPKMGTWLTEDVPDLIKANFRTIKSRDGWAMMGSSTGGFASLKSILQKPEQFKAIIASGPDIAPDSPLWNGHEQEKAANNPNLLAPKLIKKGSPDVYLAFQVGTRGSDAQAKPKIEQFLAKFANKGPIHTKYSVIEGGEHNAKTYVPGMYNGGLIQWISEHMQGPTPAS</sequence>
<keyword evidence="2" id="KW-1133">Transmembrane helix</keyword>
<evidence type="ECO:0000313" key="4">
    <source>
        <dbReference type="Proteomes" id="UP001552594"/>
    </source>
</evidence>
<evidence type="ECO:0000313" key="3">
    <source>
        <dbReference type="EMBL" id="MEV5509787.1"/>
    </source>
</evidence>
<accession>A0ABV3K554</accession>
<dbReference type="PANTHER" id="PTHR48098:SF1">
    <property type="entry name" value="DIACYLGLYCEROL ACYLTRANSFERASE_MYCOLYLTRANSFERASE AG85A"/>
    <property type="match status" value="1"/>
</dbReference>
<dbReference type="InterPro" id="IPR029058">
    <property type="entry name" value="AB_hydrolase_fold"/>
</dbReference>
<dbReference type="InterPro" id="IPR000801">
    <property type="entry name" value="Esterase-like"/>
</dbReference>
<comment type="caution">
    <text evidence="3">The sequence shown here is derived from an EMBL/GenBank/DDBJ whole genome shotgun (WGS) entry which is preliminary data.</text>
</comment>
<keyword evidence="4" id="KW-1185">Reference proteome</keyword>
<dbReference type="EMBL" id="JBFAUK010000024">
    <property type="protein sequence ID" value="MEV5509787.1"/>
    <property type="molecule type" value="Genomic_DNA"/>
</dbReference>
<keyword evidence="3" id="KW-0378">Hydrolase</keyword>
<evidence type="ECO:0000256" key="1">
    <source>
        <dbReference type="SAM" id="MobiDB-lite"/>
    </source>
</evidence>
<reference evidence="3 4" key="1">
    <citation type="submission" date="2024-06" db="EMBL/GenBank/DDBJ databases">
        <title>The Natural Products Discovery Center: Release of the First 8490 Sequenced Strains for Exploring Actinobacteria Biosynthetic Diversity.</title>
        <authorList>
            <person name="Kalkreuter E."/>
            <person name="Kautsar S.A."/>
            <person name="Yang D."/>
            <person name="Bader C.D."/>
            <person name="Teijaro C.N."/>
            <person name="Fluegel L."/>
            <person name="Davis C.M."/>
            <person name="Simpson J.R."/>
            <person name="Lauterbach L."/>
            <person name="Steele A.D."/>
            <person name="Gui C."/>
            <person name="Meng S."/>
            <person name="Li G."/>
            <person name="Viehrig K."/>
            <person name="Ye F."/>
            <person name="Su P."/>
            <person name="Kiefer A.F."/>
            <person name="Nichols A."/>
            <person name="Cepeda A.J."/>
            <person name="Yan W."/>
            <person name="Fan B."/>
            <person name="Jiang Y."/>
            <person name="Adhikari A."/>
            <person name="Zheng C.-J."/>
            <person name="Schuster L."/>
            <person name="Cowan T.M."/>
            <person name="Smanski M.J."/>
            <person name="Chevrette M.G."/>
            <person name="De Carvalho L.P.S."/>
            <person name="Shen B."/>
        </authorList>
    </citation>
    <scope>NUCLEOTIDE SEQUENCE [LARGE SCALE GENOMIC DNA]</scope>
    <source>
        <strain evidence="3 4">NPDC052347</strain>
    </source>
</reference>
<dbReference type="InterPro" id="IPR050583">
    <property type="entry name" value="Mycobacterial_A85_antigen"/>
</dbReference>
<dbReference type="Pfam" id="PF00756">
    <property type="entry name" value="Esterase"/>
    <property type="match status" value="1"/>
</dbReference>
<dbReference type="Gene3D" id="3.40.50.1820">
    <property type="entry name" value="alpha/beta hydrolase"/>
    <property type="match status" value="1"/>
</dbReference>
<keyword evidence="2" id="KW-0472">Membrane</keyword>
<feature type="region of interest" description="Disordered" evidence="1">
    <location>
        <begin position="60"/>
        <end position="84"/>
    </location>
</feature>
<protein>
    <submittedName>
        <fullName evidence="3">Alpha/beta hydrolase-fold protein</fullName>
    </submittedName>
</protein>